<dbReference type="AlphaFoldDB" id="A0A7I7QE78"/>
<gene>
    <name evidence="8" type="ORF">MSTO_46270</name>
</gene>
<keyword evidence="9" id="KW-1185">Reference proteome</keyword>
<dbReference type="SUPFAM" id="SSF52343">
    <property type="entry name" value="Ferredoxin reductase-like, C-terminal NADP-linked domain"/>
    <property type="match status" value="1"/>
</dbReference>
<dbReference type="PANTHER" id="PTHR47354:SF1">
    <property type="entry name" value="CARNITINE MONOOXYGENASE REDUCTASE SUBUNIT"/>
    <property type="match status" value="1"/>
</dbReference>
<dbReference type="EMBL" id="AP022587">
    <property type="protein sequence ID" value="BBY24422.1"/>
    <property type="molecule type" value="Genomic_DNA"/>
</dbReference>
<evidence type="ECO:0000256" key="6">
    <source>
        <dbReference type="ARBA" id="ARBA00023014"/>
    </source>
</evidence>
<evidence type="ECO:0000259" key="7">
    <source>
        <dbReference type="Pfam" id="PF00175"/>
    </source>
</evidence>
<comment type="cofactor">
    <cofactor evidence="1">
        <name>FAD</name>
        <dbReference type="ChEBI" id="CHEBI:57692"/>
    </cofactor>
</comment>
<dbReference type="GO" id="GO:0016491">
    <property type="term" value="F:oxidoreductase activity"/>
    <property type="evidence" value="ECO:0007669"/>
    <property type="project" value="InterPro"/>
</dbReference>
<dbReference type="PANTHER" id="PTHR47354">
    <property type="entry name" value="NADH OXIDOREDUCTASE HCR"/>
    <property type="match status" value="1"/>
</dbReference>
<dbReference type="InterPro" id="IPR001433">
    <property type="entry name" value="OxRdtase_FAD/NAD-bd"/>
</dbReference>
<sequence>MSAGIGITPVLAMLHALAAARSTRDVWWLHTSRNPETQTFADEVTTLIESLPNARQRVFYTQTQGRLGQQAIAALGLPVDAAAYLCGPT</sequence>
<evidence type="ECO:0000313" key="8">
    <source>
        <dbReference type="EMBL" id="BBY24422.1"/>
    </source>
</evidence>
<evidence type="ECO:0000313" key="9">
    <source>
        <dbReference type="Proteomes" id="UP000467130"/>
    </source>
</evidence>
<keyword evidence="5" id="KW-0408">Iron</keyword>
<accession>A0A7I7QE78</accession>
<reference evidence="8 9" key="1">
    <citation type="journal article" date="2019" name="Emerg. Microbes Infect.">
        <title>Comprehensive subspecies identification of 175 nontuberculous mycobacteria species based on 7547 genomic profiles.</title>
        <authorList>
            <person name="Matsumoto Y."/>
            <person name="Kinjo T."/>
            <person name="Motooka D."/>
            <person name="Nabeya D."/>
            <person name="Jung N."/>
            <person name="Uechi K."/>
            <person name="Horii T."/>
            <person name="Iida T."/>
            <person name="Fujita J."/>
            <person name="Nakamura S."/>
        </authorList>
    </citation>
    <scope>NUCLEOTIDE SEQUENCE [LARGE SCALE GENOMIC DNA]</scope>
    <source>
        <strain evidence="8 9">JCM 17783</strain>
    </source>
</reference>
<dbReference type="KEGG" id="msto:MSTO_46270"/>
<protein>
    <recommendedName>
        <fullName evidence="7">Oxidoreductase FAD/NAD(P)-binding domain-containing protein</fullName>
    </recommendedName>
</protein>
<evidence type="ECO:0000256" key="3">
    <source>
        <dbReference type="ARBA" id="ARBA00022714"/>
    </source>
</evidence>
<dbReference type="InterPro" id="IPR039261">
    <property type="entry name" value="FNR_nucleotide-bd"/>
</dbReference>
<keyword evidence="6" id="KW-0411">Iron-sulfur</keyword>
<dbReference type="Gene3D" id="3.40.50.80">
    <property type="entry name" value="Nucleotide-binding domain of ferredoxin-NADP reductase (FNR) module"/>
    <property type="match status" value="1"/>
</dbReference>
<dbReference type="GO" id="GO:0051537">
    <property type="term" value="F:2 iron, 2 sulfur cluster binding"/>
    <property type="evidence" value="ECO:0007669"/>
    <property type="project" value="UniProtKB-KW"/>
</dbReference>
<organism evidence="8 9">
    <name type="scientific">Mycobacterium stomatepiae</name>
    <dbReference type="NCBI Taxonomy" id="470076"/>
    <lineage>
        <taxon>Bacteria</taxon>
        <taxon>Bacillati</taxon>
        <taxon>Actinomycetota</taxon>
        <taxon>Actinomycetes</taxon>
        <taxon>Mycobacteriales</taxon>
        <taxon>Mycobacteriaceae</taxon>
        <taxon>Mycobacterium</taxon>
        <taxon>Mycobacterium simiae complex</taxon>
    </lineage>
</organism>
<dbReference type="InterPro" id="IPR050415">
    <property type="entry name" value="MRET"/>
</dbReference>
<keyword evidence="3" id="KW-0001">2Fe-2S</keyword>
<dbReference type="GO" id="GO:0046872">
    <property type="term" value="F:metal ion binding"/>
    <property type="evidence" value="ECO:0007669"/>
    <property type="project" value="UniProtKB-KW"/>
</dbReference>
<keyword evidence="2" id="KW-0285">Flavoprotein</keyword>
<name>A0A7I7QE78_9MYCO</name>
<dbReference type="Proteomes" id="UP000467130">
    <property type="component" value="Chromosome"/>
</dbReference>
<evidence type="ECO:0000256" key="2">
    <source>
        <dbReference type="ARBA" id="ARBA00022630"/>
    </source>
</evidence>
<proteinExistence type="predicted"/>
<evidence type="ECO:0000256" key="1">
    <source>
        <dbReference type="ARBA" id="ARBA00001974"/>
    </source>
</evidence>
<keyword evidence="4" id="KW-0479">Metal-binding</keyword>
<evidence type="ECO:0000256" key="4">
    <source>
        <dbReference type="ARBA" id="ARBA00022723"/>
    </source>
</evidence>
<dbReference type="Pfam" id="PF00175">
    <property type="entry name" value="NAD_binding_1"/>
    <property type="match status" value="1"/>
</dbReference>
<evidence type="ECO:0000256" key="5">
    <source>
        <dbReference type="ARBA" id="ARBA00023004"/>
    </source>
</evidence>
<feature type="domain" description="Oxidoreductase FAD/NAD(P)-binding" evidence="7">
    <location>
        <begin position="2"/>
        <end position="66"/>
    </location>
</feature>